<keyword evidence="4" id="KW-1133">Transmembrane helix</keyword>
<keyword evidence="3" id="KW-0812">Transmembrane</keyword>
<name>A0A4R6BJW6_9STAP</name>
<protein>
    <submittedName>
        <fullName evidence="6">Uncharacterized protein</fullName>
    </submittedName>
</protein>
<gene>
    <name evidence="6" type="ORF">ERX37_07355</name>
</gene>
<evidence type="ECO:0000256" key="5">
    <source>
        <dbReference type="ARBA" id="ARBA00023136"/>
    </source>
</evidence>
<dbReference type="GO" id="GO:0005886">
    <property type="term" value="C:plasma membrane"/>
    <property type="evidence" value="ECO:0007669"/>
    <property type="project" value="UniProtKB-SubCell"/>
</dbReference>
<dbReference type="Pfam" id="PF02040">
    <property type="entry name" value="ArsB"/>
    <property type="match status" value="1"/>
</dbReference>
<evidence type="ECO:0000256" key="1">
    <source>
        <dbReference type="ARBA" id="ARBA00004651"/>
    </source>
</evidence>
<reference evidence="6 7" key="1">
    <citation type="submission" date="2019-01" db="EMBL/GenBank/DDBJ databases">
        <title>Draft genome sequences of the type strains of six Macrococcus species.</title>
        <authorList>
            <person name="Mazhar S."/>
            <person name="Altermann E."/>
            <person name="Hill C."/>
            <person name="Mcauliffe O."/>
        </authorList>
    </citation>
    <scope>NUCLEOTIDE SEQUENCE [LARGE SCALE GENOMIC DNA]</scope>
    <source>
        <strain evidence="6 7">CCM4809</strain>
    </source>
</reference>
<proteinExistence type="predicted"/>
<dbReference type="InterPro" id="IPR000802">
    <property type="entry name" value="Arsenical_pump_ArsB"/>
</dbReference>
<keyword evidence="7" id="KW-1185">Reference proteome</keyword>
<dbReference type="AlphaFoldDB" id="A0A4R6BJW6"/>
<keyword evidence="2" id="KW-1003">Cell membrane</keyword>
<evidence type="ECO:0000256" key="3">
    <source>
        <dbReference type="ARBA" id="ARBA00022692"/>
    </source>
</evidence>
<comment type="caution">
    <text evidence="6">The sequence shown here is derived from an EMBL/GenBank/DDBJ whole genome shotgun (WGS) entry which is preliminary data.</text>
</comment>
<dbReference type="RefSeq" id="WP_133430026.1">
    <property type="nucleotide sequence ID" value="NZ_BMCC01000003.1"/>
</dbReference>
<dbReference type="GO" id="GO:0015105">
    <property type="term" value="F:arsenite transmembrane transporter activity"/>
    <property type="evidence" value="ECO:0007669"/>
    <property type="project" value="InterPro"/>
</dbReference>
<keyword evidence="5" id="KW-0472">Membrane</keyword>
<evidence type="ECO:0000313" key="7">
    <source>
        <dbReference type="Proteomes" id="UP000295328"/>
    </source>
</evidence>
<evidence type="ECO:0000313" key="6">
    <source>
        <dbReference type="EMBL" id="TDM02013.1"/>
    </source>
</evidence>
<evidence type="ECO:0000256" key="4">
    <source>
        <dbReference type="ARBA" id="ARBA00022989"/>
    </source>
</evidence>
<sequence length="99" mass="11099">MSELILAGITFLLTFILVIWQSKSLDIGITSVADEVIILLTDVVNLKDREMTGLLCNSIIRVSNDNKACTEKVICTRFYLYKGFYFTISTGISERLATL</sequence>
<organism evidence="6 7">
    <name type="scientific">Macrococcus hajekii</name>
    <dbReference type="NCBI Taxonomy" id="198482"/>
    <lineage>
        <taxon>Bacteria</taxon>
        <taxon>Bacillati</taxon>
        <taxon>Bacillota</taxon>
        <taxon>Bacilli</taxon>
        <taxon>Bacillales</taxon>
        <taxon>Staphylococcaceae</taxon>
        <taxon>Macrococcus</taxon>
    </lineage>
</organism>
<dbReference type="Proteomes" id="UP000295328">
    <property type="component" value="Unassembled WGS sequence"/>
</dbReference>
<comment type="subcellular location">
    <subcellularLocation>
        <location evidence="1">Cell membrane</location>
        <topology evidence="1">Multi-pass membrane protein</topology>
    </subcellularLocation>
</comment>
<evidence type="ECO:0000256" key="2">
    <source>
        <dbReference type="ARBA" id="ARBA00022475"/>
    </source>
</evidence>
<dbReference type="EMBL" id="SCWE01000002">
    <property type="protein sequence ID" value="TDM02013.1"/>
    <property type="molecule type" value="Genomic_DNA"/>
</dbReference>
<accession>A0A4R6BJW6</accession>